<dbReference type="InterPro" id="IPR029526">
    <property type="entry name" value="PGBD"/>
</dbReference>
<dbReference type="AlphaFoldDB" id="A0AA88IER5"/>
<feature type="region of interest" description="Disordered" evidence="1">
    <location>
        <begin position="52"/>
        <end position="95"/>
    </location>
</feature>
<comment type="caution">
    <text evidence="3">The sequence shown here is derived from an EMBL/GenBank/DDBJ whole genome shotgun (WGS) entry which is preliminary data.</text>
</comment>
<dbReference type="Proteomes" id="UP001187531">
    <property type="component" value="Unassembled WGS sequence"/>
</dbReference>
<dbReference type="Pfam" id="PF13843">
    <property type="entry name" value="DDE_Tnp_1_7"/>
    <property type="match status" value="1"/>
</dbReference>
<evidence type="ECO:0000313" key="3">
    <source>
        <dbReference type="EMBL" id="KAK2725361.1"/>
    </source>
</evidence>
<proteinExistence type="predicted"/>
<accession>A0AA88IER5</accession>
<evidence type="ECO:0000256" key="1">
    <source>
        <dbReference type="SAM" id="MobiDB-lite"/>
    </source>
</evidence>
<evidence type="ECO:0000313" key="4">
    <source>
        <dbReference type="Proteomes" id="UP001187531"/>
    </source>
</evidence>
<gene>
    <name evidence="3" type="ORF">QYM36_000009</name>
</gene>
<dbReference type="PANTHER" id="PTHR46599">
    <property type="entry name" value="PIGGYBAC TRANSPOSABLE ELEMENT-DERIVED PROTEIN 4"/>
    <property type="match status" value="1"/>
</dbReference>
<feature type="compositionally biased region" description="Basic and acidic residues" evidence="1">
    <location>
        <begin position="62"/>
        <end position="72"/>
    </location>
</feature>
<name>A0AA88IER5_ARTSF</name>
<sequence>MQSVEYLAQKAEERRKVIRMENFYNFFYLRERMDNRAKNRLTEEDIIQIFEEDDNLSSGSDTRNDDDFRPSNDEQENLRTAVTSPRSVRPRECASFSENQRWTRKDVLLGCDRTTKWSESAPPPSRARAINIGTERAGPKGPARTGQPLQPETACFFFSENIIDVVVEHYNRKMDLRRANFAADLLDKQAFTKQTDQKLTYVGTSKKNKREIPDSFLPNKTHQEGSVLFGFKSDKIVVSYVPMKPKAVVLISSMHHTSKVDEYMGKPEIIESYNSTKSEVENLDQKCANYTTRRRKRRWPKTVFFSPLEVAGVNVSVLVNETSY</sequence>
<reference evidence="3" key="1">
    <citation type="submission" date="2023-07" db="EMBL/GenBank/DDBJ databases">
        <title>Chromosome-level genome assembly of Artemia franciscana.</title>
        <authorList>
            <person name="Jo E."/>
        </authorList>
    </citation>
    <scope>NUCLEOTIDE SEQUENCE</scope>
    <source>
        <tissue evidence="3">Whole body</tissue>
    </source>
</reference>
<feature type="domain" description="PiggyBac transposable element-derived protein" evidence="2">
    <location>
        <begin position="196"/>
        <end position="314"/>
    </location>
</feature>
<dbReference type="PANTHER" id="PTHR46599:SF6">
    <property type="entry name" value="DUAL SPECIFICITY PHOSPHATASE 26"/>
    <property type="match status" value="1"/>
</dbReference>
<keyword evidence="4" id="KW-1185">Reference proteome</keyword>
<evidence type="ECO:0000259" key="2">
    <source>
        <dbReference type="Pfam" id="PF13843"/>
    </source>
</evidence>
<dbReference type="EMBL" id="JAVRJZ010000002">
    <property type="protein sequence ID" value="KAK2725361.1"/>
    <property type="molecule type" value="Genomic_DNA"/>
</dbReference>
<protein>
    <recommendedName>
        <fullName evidence="2">PiggyBac transposable element-derived protein domain-containing protein</fullName>
    </recommendedName>
</protein>
<organism evidence="3 4">
    <name type="scientific">Artemia franciscana</name>
    <name type="common">Brine shrimp</name>
    <name type="synonym">Artemia sanfranciscana</name>
    <dbReference type="NCBI Taxonomy" id="6661"/>
    <lineage>
        <taxon>Eukaryota</taxon>
        <taxon>Metazoa</taxon>
        <taxon>Ecdysozoa</taxon>
        <taxon>Arthropoda</taxon>
        <taxon>Crustacea</taxon>
        <taxon>Branchiopoda</taxon>
        <taxon>Anostraca</taxon>
        <taxon>Artemiidae</taxon>
        <taxon>Artemia</taxon>
    </lineage>
</organism>